<dbReference type="Gene3D" id="2.10.260.10">
    <property type="match status" value="1"/>
</dbReference>
<dbReference type="PROSITE" id="PS51740">
    <property type="entry name" value="SPOVT_ABRB"/>
    <property type="match status" value="1"/>
</dbReference>
<accession>A0ABR8YNI2</accession>
<evidence type="ECO:0000256" key="1">
    <source>
        <dbReference type="PROSITE-ProRule" id="PRU01076"/>
    </source>
</evidence>
<dbReference type="InterPro" id="IPR037914">
    <property type="entry name" value="SpoVT-AbrB_sf"/>
</dbReference>
<evidence type="ECO:0000313" key="3">
    <source>
        <dbReference type="EMBL" id="MBD8045809.1"/>
    </source>
</evidence>
<dbReference type="Proteomes" id="UP000627166">
    <property type="component" value="Unassembled WGS sequence"/>
</dbReference>
<organism evidence="3 4">
    <name type="scientific">Clostridium faecium</name>
    <dbReference type="NCBI Taxonomy" id="2762223"/>
    <lineage>
        <taxon>Bacteria</taxon>
        <taxon>Bacillati</taxon>
        <taxon>Bacillota</taxon>
        <taxon>Clostridia</taxon>
        <taxon>Eubacteriales</taxon>
        <taxon>Clostridiaceae</taxon>
        <taxon>Clostridium</taxon>
    </lineage>
</organism>
<gene>
    <name evidence="3" type="ORF">H9637_01930</name>
</gene>
<dbReference type="SMART" id="SM00966">
    <property type="entry name" value="SpoVT_AbrB"/>
    <property type="match status" value="1"/>
</dbReference>
<dbReference type="SUPFAM" id="SSF89447">
    <property type="entry name" value="AbrB/MazE/MraZ-like"/>
    <property type="match status" value="1"/>
</dbReference>
<dbReference type="EMBL" id="JACSQB010000018">
    <property type="protein sequence ID" value="MBD8045809.1"/>
    <property type="molecule type" value="Genomic_DNA"/>
</dbReference>
<comment type="caution">
    <text evidence="3">The sequence shown here is derived from an EMBL/GenBank/DDBJ whole genome shotgun (WGS) entry which is preliminary data.</text>
</comment>
<dbReference type="InterPro" id="IPR007159">
    <property type="entry name" value="SpoVT-AbrB_dom"/>
</dbReference>
<feature type="domain" description="SpoVT-AbrB" evidence="2">
    <location>
        <begin position="5"/>
        <end position="50"/>
    </location>
</feature>
<dbReference type="RefSeq" id="WP_191738783.1">
    <property type="nucleotide sequence ID" value="NZ_JACSQB010000018.1"/>
</dbReference>
<keyword evidence="1 3" id="KW-0238">DNA-binding</keyword>
<name>A0ABR8YNI2_9CLOT</name>
<sequence length="143" mass="16724">MEELLFKATVTGKRQITIPRRICQLLNIQTGKQVIFRQQDNKILFEVDEEYEPCFACKGVKVINNRSCFICNGVGTLNKEMYSDIYKLIGFISLNSNKFNIDLKFISQDKTSPKINLISEVYKKETLEEIENKIQQMIKEQFK</sequence>
<evidence type="ECO:0000259" key="2">
    <source>
        <dbReference type="PROSITE" id="PS51740"/>
    </source>
</evidence>
<reference evidence="3 4" key="1">
    <citation type="submission" date="2020-08" db="EMBL/GenBank/DDBJ databases">
        <title>A Genomic Blueprint of the Chicken Gut Microbiome.</title>
        <authorList>
            <person name="Gilroy R."/>
            <person name="Ravi A."/>
            <person name="Getino M."/>
            <person name="Pursley I."/>
            <person name="Horton D.L."/>
            <person name="Alikhan N.-F."/>
            <person name="Baker D."/>
            <person name="Gharbi K."/>
            <person name="Hall N."/>
            <person name="Watson M."/>
            <person name="Adriaenssens E.M."/>
            <person name="Foster-Nyarko E."/>
            <person name="Jarju S."/>
            <person name="Secka A."/>
            <person name="Antonio M."/>
            <person name="Oren A."/>
            <person name="Chaudhuri R."/>
            <person name="La Ragione R.M."/>
            <person name="Hildebrand F."/>
            <person name="Pallen M.J."/>
        </authorList>
    </citation>
    <scope>NUCLEOTIDE SEQUENCE [LARGE SCALE GENOMIC DNA]</scope>
    <source>
        <strain evidence="3 4">N37</strain>
    </source>
</reference>
<dbReference type="GO" id="GO:0003677">
    <property type="term" value="F:DNA binding"/>
    <property type="evidence" value="ECO:0007669"/>
    <property type="project" value="UniProtKB-KW"/>
</dbReference>
<evidence type="ECO:0000313" key="4">
    <source>
        <dbReference type="Proteomes" id="UP000627166"/>
    </source>
</evidence>
<proteinExistence type="predicted"/>
<protein>
    <submittedName>
        <fullName evidence="3">AbrB/MazE/SpoVT family DNA-binding domain-containing protein</fullName>
    </submittedName>
</protein>
<keyword evidence="4" id="KW-1185">Reference proteome</keyword>